<protein>
    <submittedName>
        <fullName evidence="1">Uncharacterized protein</fullName>
    </submittedName>
</protein>
<reference evidence="1 2" key="1">
    <citation type="submission" date="2016-10" db="EMBL/GenBank/DDBJ databases">
        <authorList>
            <person name="Cai Z."/>
        </authorList>
    </citation>
    <scope>NUCLEOTIDE SEQUENCE [LARGE SCALE GENOMIC DNA]</scope>
</reference>
<dbReference type="AlphaFoldDB" id="A0A383VNB9"/>
<dbReference type="EMBL" id="FNXT01000701">
    <property type="protein sequence ID" value="SZX66413.1"/>
    <property type="molecule type" value="Genomic_DNA"/>
</dbReference>
<organism evidence="1 2">
    <name type="scientific">Tetradesmus obliquus</name>
    <name type="common">Green alga</name>
    <name type="synonym">Acutodesmus obliquus</name>
    <dbReference type="NCBI Taxonomy" id="3088"/>
    <lineage>
        <taxon>Eukaryota</taxon>
        <taxon>Viridiplantae</taxon>
        <taxon>Chlorophyta</taxon>
        <taxon>core chlorophytes</taxon>
        <taxon>Chlorophyceae</taxon>
        <taxon>CS clade</taxon>
        <taxon>Sphaeropleales</taxon>
        <taxon>Scenedesmaceae</taxon>
        <taxon>Tetradesmus</taxon>
    </lineage>
</organism>
<evidence type="ECO:0000313" key="2">
    <source>
        <dbReference type="Proteomes" id="UP000256970"/>
    </source>
</evidence>
<gene>
    <name evidence="1" type="ORF">BQ4739_LOCUS6827</name>
</gene>
<proteinExistence type="predicted"/>
<sequence>MDVWSGRSVSEYLSSRRDEARAQRACLRLSRVMAGGSQESLQLLAESKVLLLYVSWQHTHRADATKPERFSWRQSCVDTEEQQQAAGMYHVRADGTVLFW</sequence>
<name>A0A383VNB9_TETOB</name>
<accession>A0A383VNB9</accession>
<evidence type="ECO:0000313" key="1">
    <source>
        <dbReference type="EMBL" id="SZX66413.1"/>
    </source>
</evidence>
<keyword evidence="2" id="KW-1185">Reference proteome</keyword>
<dbReference type="Proteomes" id="UP000256970">
    <property type="component" value="Unassembled WGS sequence"/>
</dbReference>